<dbReference type="RefSeq" id="WP_264066764.1">
    <property type="nucleotide sequence ID" value="NZ_JACKTY010000020.1"/>
</dbReference>
<keyword evidence="2" id="KW-1185">Reference proteome</keyword>
<evidence type="ECO:0000313" key="1">
    <source>
        <dbReference type="EMBL" id="MCV7225926.1"/>
    </source>
</evidence>
<accession>A0ABT3C934</accession>
<organism evidence="1 2">
    <name type="scientific">Mycolicibacterium komossense</name>
    <dbReference type="NCBI Taxonomy" id="1779"/>
    <lineage>
        <taxon>Bacteria</taxon>
        <taxon>Bacillati</taxon>
        <taxon>Actinomycetota</taxon>
        <taxon>Actinomycetes</taxon>
        <taxon>Mycobacteriales</taxon>
        <taxon>Mycobacteriaceae</taxon>
        <taxon>Mycolicibacterium</taxon>
    </lineage>
</organism>
<evidence type="ECO:0000313" key="2">
    <source>
        <dbReference type="Proteomes" id="UP001526201"/>
    </source>
</evidence>
<sequence>MKRMVAGLGAATLVFTGCGHYVDGAARSGPPAADPAFFFAGDVSVYGQTVGANDKTLLRYLRAIRRIDVCGLTDRQSLAKIGEISSLGTLYALDECDVEIKMPGAAAGRYVSVEVTMDRVTAPPVFRAGPTPIYETAKDSCEYLIPLDLSELPGAEPLHKPDQPYLRIGSLGASDCGLTKKVGAAVAERVAEGRLPARDGAAVYPAPLAERDPCEVLPLLGVEVDDWDVSRTLPYQCEFGIWRAGYADVLSVRVALEPKIVDIATEGRQHQVRDGADIYLDATFCSAVSFVGPPMQRRLAGGDFVDVPNTVVRPAVVVDSGEAGCAGDDKLVVGIAAAAAKLFG</sequence>
<name>A0ABT3C934_9MYCO</name>
<dbReference type="Proteomes" id="UP001526201">
    <property type="component" value="Unassembled WGS sequence"/>
</dbReference>
<gene>
    <name evidence="1" type="ORF">H7J73_07750</name>
</gene>
<dbReference type="EMBL" id="JACKTY010000020">
    <property type="protein sequence ID" value="MCV7225926.1"/>
    <property type="molecule type" value="Genomic_DNA"/>
</dbReference>
<dbReference type="PROSITE" id="PS51257">
    <property type="entry name" value="PROKAR_LIPOPROTEIN"/>
    <property type="match status" value="1"/>
</dbReference>
<proteinExistence type="predicted"/>
<comment type="caution">
    <text evidence="1">The sequence shown here is derived from an EMBL/GenBank/DDBJ whole genome shotgun (WGS) entry which is preliminary data.</text>
</comment>
<reference evidence="1 2" key="1">
    <citation type="journal article" date="2022" name="BMC Genomics">
        <title>Comparative genome analysis of mycobacteria focusing on tRNA and non-coding RNA.</title>
        <authorList>
            <person name="Behra P.R.K."/>
            <person name="Pettersson B.M.F."/>
            <person name="Ramesh M."/>
            <person name="Das S."/>
            <person name="Dasgupta S."/>
            <person name="Kirsebom L.A."/>
        </authorList>
    </citation>
    <scope>NUCLEOTIDE SEQUENCE [LARGE SCALE GENOMIC DNA]</scope>
    <source>
        <strain evidence="1 2">DSM 44078</strain>
    </source>
</reference>
<evidence type="ECO:0008006" key="3">
    <source>
        <dbReference type="Google" id="ProtNLM"/>
    </source>
</evidence>
<protein>
    <recommendedName>
        <fullName evidence="3">Lipoprotein</fullName>
    </recommendedName>
</protein>